<dbReference type="OrthoDB" id="9787988at2"/>
<keyword evidence="2 5" id="KW-0238">DNA-binding</keyword>
<evidence type="ECO:0000313" key="6">
    <source>
        <dbReference type="Proteomes" id="UP000199072"/>
    </source>
</evidence>
<dbReference type="SUPFAM" id="SSF51182">
    <property type="entry name" value="RmlC-like cupins"/>
    <property type="match status" value="1"/>
</dbReference>
<feature type="domain" description="HTH araC/xylS-type" evidence="4">
    <location>
        <begin position="187"/>
        <end position="285"/>
    </location>
</feature>
<evidence type="ECO:0000259" key="4">
    <source>
        <dbReference type="PROSITE" id="PS01124"/>
    </source>
</evidence>
<keyword evidence="6" id="KW-1185">Reference proteome</keyword>
<dbReference type="PROSITE" id="PS00041">
    <property type="entry name" value="HTH_ARAC_FAMILY_1"/>
    <property type="match status" value="1"/>
</dbReference>
<dbReference type="Gene3D" id="1.10.10.60">
    <property type="entry name" value="Homeodomain-like"/>
    <property type="match status" value="2"/>
</dbReference>
<evidence type="ECO:0000256" key="2">
    <source>
        <dbReference type="ARBA" id="ARBA00023125"/>
    </source>
</evidence>
<dbReference type="GO" id="GO:0043565">
    <property type="term" value="F:sequence-specific DNA binding"/>
    <property type="evidence" value="ECO:0007669"/>
    <property type="project" value="InterPro"/>
</dbReference>
<name>A0A1G6ZU06_9SPHI</name>
<dbReference type="PANTHER" id="PTHR43280">
    <property type="entry name" value="ARAC-FAMILY TRANSCRIPTIONAL REGULATOR"/>
    <property type="match status" value="1"/>
</dbReference>
<dbReference type="STRING" id="1391627.SAMN05216464_103495"/>
<dbReference type="Pfam" id="PF12833">
    <property type="entry name" value="HTH_18"/>
    <property type="match status" value="1"/>
</dbReference>
<dbReference type="InterPro" id="IPR011051">
    <property type="entry name" value="RmlC_Cupin_sf"/>
</dbReference>
<dbReference type="PROSITE" id="PS01124">
    <property type="entry name" value="HTH_ARAC_FAMILY_2"/>
    <property type="match status" value="1"/>
</dbReference>
<reference evidence="5 6" key="1">
    <citation type="submission" date="2016-10" db="EMBL/GenBank/DDBJ databases">
        <authorList>
            <person name="de Groot N.N."/>
        </authorList>
    </citation>
    <scope>NUCLEOTIDE SEQUENCE [LARGE SCALE GENOMIC DNA]</scope>
    <source>
        <strain evidence="5 6">47C3B</strain>
    </source>
</reference>
<keyword evidence="3" id="KW-0804">Transcription</keyword>
<dbReference type="SUPFAM" id="SSF46689">
    <property type="entry name" value="Homeodomain-like"/>
    <property type="match status" value="2"/>
</dbReference>
<proteinExistence type="predicted"/>
<dbReference type="AlphaFoldDB" id="A0A1G6ZU06"/>
<dbReference type="EMBL" id="FNAI01000003">
    <property type="protein sequence ID" value="SDE06021.1"/>
    <property type="molecule type" value="Genomic_DNA"/>
</dbReference>
<evidence type="ECO:0000256" key="1">
    <source>
        <dbReference type="ARBA" id="ARBA00023015"/>
    </source>
</evidence>
<gene>
    <name evidence="5" type="ORF">SAMN05216464_103495</name>
</gene>
<organism evidence="5 6">
    <name type="scientific">Mucilaginibacter pineti</name>
    <dbReference type="NCBI Taxonomy" id="1391627"/>
    <lineage>
        <taxon>Bacteria</taxon>
        <taxon>Pseudomonadati</taxon>
        <taxon>Bacteroidota</taxon>
        <taxon>Sphingobacteriia</taxon>
        <taxon>Sphingobacteriales</taxon>
        <taxon>Sphingobacteriaceae</taxon>
        <taxon>Mucilaginibacter</taxon>
    </lineage>
</organism>
<dbReference type="InterPro" id="IPR018060">
    <property type="entry name" value="HTH_AraC"/>
</dbReference>
<dbReference type="GO" id="GO:0003700">
    <property type="term" value="F:DNA-binding transcription factor activity"/>
    <property type="evidence" value="ECO:0007669"/>
    <property type="project" value="InterPro"/>
</dbReference>
<dbReference type="CDD" id="cd06976">
    <property type="entry name" value="cupin_MtlR-like_N"/>
    <property type="match status" value="1"/>
</dbReference>
<keyword evidence="1" id="KW-0805">Transcription regulation</keyword>
<dbReference type="InterPro" id="IPR014710">
    <property type="entry name" value="RmlC-like_jellyroll"/>
</dbReference>
<dbReference type="PANTHER" id="PTHR43280:SF27">
    <property type="entry name" value="TRANSCRIPTIONAL REGULATOR MTLR"/>
    <property type="match status" value="1"/>
</dbReference>
<accession>A0A1G6ZU06</accession>
<dbReference type="Proteomes" id="UP000199072">
    <property type="component" value="Unassembled WGS sequence"/>
</dbReference>
<dbReference type="Gene3D" id="2.60.120.10">
    <property type="entry name" value="Jelly Rolls"/>
    <property type="match status" value="1"/>
</dbReference>
<dbReference type="InterPro" id="IPR018062">
    <property type="entry name" value="HTH_AraC-typ_CS"/>
</dbReference>
<dbReference type="RefSeq" id="WP_091148821.1">
    <property type="nucleotide sequence ID" value="NZ_FNAI01000003.1"/>
</dbReference>
<protein>
    <submittedName>
        <fullName evidence="5">AraC-type DNA-binding protein</fullName>
    </submittedName>
</protein>
<dbReference type="InterPro" id="IPR009057">
    <property type="entry name" value="Homeodomain-like_sf"/>
</dbReference>
<evidence type="ECO:0000256" key="3">
    <source>
        <dbReference type="ARBA" id="ARBA00023163"/>
    </source>
</evidence>
<sequence length="291" mass="33363">MKPQLLKIPYGPDHSFGVRKEMAPNINNRWHYHPEIELIHFHSGFGTQFVGDHISQFEPGDVVLVGCNLPHFWKYDEVYYNDPIDSGPYSTVIHFFENFIGERFLHLPETRHIRALLERAKRGILFKGLTANKIGGLIEKIYQADGIGKILALITCLSEIALCEEQYALSSIGFKYDFPESENKRINAIYNYSFSNFQKKIKQSEIAGIAGMTANSFCRYFKGHTGKTYSDFLTEIRIGYACKLLISNNASIKEICYESGFNNFSSFHECFKRLTGKTPQVYQKAYKNQSS</sequence>
<dbReference type="SMART" id="SM00342">
    <property type="entry name" value="HTH_ARAC"/>
    <property type="match status" value="1"/>
</dbReference>
<evidence type="ECO:0000313" key="5">
    <source>
        <dbReference type="EMBL" id="SDE06021.1"/>
    </source>
</evidence>